<dbReference type="OrthoDB" id="4503449at2"/>
<feature type="non-terminal residue" evidence="3">
    <location>
        <position position="298"/>
    </location>
</feature>
<feature type="transmembrane region" description="Helical" evidence="2">
    <location>
        <begin position="77"/>
        <end position="95"/>
    </location>
</feature>
<keyword evidence="2" id="KW-0472">Membrane</keyword>
<accession>A0A5C4IZX7</accession>
<organism evidence="3 4">
    <name type="scientific">Actinomadura soli</name>
    <dbReference type="NCBI Taxonomy" id="2508997"/>
    <lineage>
        <taxon>Bacteria</taxon>
        <taxon>Bacillati</taxon>
        <taxon>Actinomycetota</taxon>
        <taxon>Actinomycetes</taxon>
        <taxon>Streptosporangiales</taxon>
        <taxon>Thermomonosporaceae</taxon>
        <taxon>Actinomadura</taxon>
    </lineage>
</organism>
<evidence type="ECO:0000256" key="2">
    <source>
        <dbReference type="SAM" id="Phobius"/>
    </source>
</evidence>
<keyword evidence="4" id="KW-1185">Reference proteome</keyword>
<dbReference type="EMBL" id="VCKW01000424">
    <property type="protein sequence ID" value="TMQ87877.1"/>
    <property type="molecule type" value="Genomic_DNA"/>
</dbReference>
<name>A0A5C4IZX7_9ACTN</name>
<keyword evidence="2" id="KW-0812">Transmembrane</keyword>
<evidence type="ECO:0000313" key="3">
    <source>
        <dbReference type="EMBL" id="TMQ87877.1"/>
    </source>
</evidence>
<feature type="transmembrane region" description="Helical" evidence="2">
    <location>
        <begin position="107"/>
        <end position="126"/>
    </location>
</feature>
<comment type="caution">
    <text evidence="3">The sequence shown here is derived from an EMBL/GenBank/DDBJ whole genome shotgun (WGS) entry which is preliminary data.</text>
</comment>
<protein>
    <submittedName>
        <fullName evidence="3">Uncharacterized protein</fullName>
    </submittedName>
</protein>
<sequence>MDANRFGALVADSPPLALAAAIAALVAVAAVGWTARRLARGRQADEVLTPIAAAAATGVAMTGMWKFFGDVLDASGPLRIALFAFLELAMVTSAVRARRNIAETGAAGLDGAAVWAITAISAVLSATDAGSVRAGLLRLAAPILAAWLWHRGLAVARRHATGTGTARRIHWRVTPERVLVRLGLAEAGDRSASQIDAHRRLTRLARAANQVRRLRAAGAKPRKLTRGLARLDRAMDAAVEHAGLATDPAARKALLDQLAALYHAAGLAEVAPPSPWTAAPAVPALSAPHTPSPRTGEA</sequence>
<feature type="transmembrane region" description="Helical" evidence="2">
    <location>
        <begin position="16"/>
        <end position="35"/>
    </location>
</feature>
<feature type="transmembrane region" description="Helical" evidence="2">
    <location>
        <begin position="47"/>
        <end position="65"/>
    </location>
</feature>
<evidence type="ECO:0000256" key="1">
    <source>
        <dbReference type="SAM" id="MobiDB-lite"/>
    </source>
</evidence>
<proteinExistence type="predicted"/>
<evidence type="ECO:0000313" key="4">
    <source>
        <dbReference type="Proteomes" id="UP000309174"/>
    </source>
</evidence>
<dbReference type="Proteomes" id="UP000309174">
    <property type="component" value="Unassembled WGS sequence"/>
</dbReference>
<feature type="region of interest" description="Disordered" evidence="1">
    <location>
        <begin position="275"/>
        <end position="298"/>
    </location>
</feature>
<reference evidence="3 4" key="1">
    <citation type="submission" date="2019-05" db="EMBL/GenBank/DDBJ databases">
        <title>Draft genome sequence of Actinomadura sp. 14C53.</title>
        <authorList>
            <person name="Saricaoglu S."/>
            <person name="Isik K."/>
        </authorList>
    </citation>
    <scope>NUCLEOTIDE SEQUENCE [LARGE SCALE GENOMIC DNA]</scope>
    <source>
        <strain evidence="3 4">14C53</strain>
    </source>
</reference>
<keyword evidence="2" id="KW-1133">Transmembrane helix</keyword>
<dbReference type="RefSeq" id="WP_138650403.1">
    <property type="nucleotide sequence ID" value="NZ_VCKW01000424.1"/>
</dbReference>
<dbReference type="AlphaFoldDB" id="A0A5C4IZX7"/>
<gene>
    <name evidence="3" type="ORF">ETD83_39665</name>
</gene>